<protein>
    <recommendedName>
        <fullName evidence="4">CCHC-type domain-containing protein</fullName>
    </recommendedName>
</protein>
<dbReference type="AlphaFoldDB" id="A0A1F6N4V4"/>
<dbReference type="EMBL" id="MFQH01000003">
    <property type="protein sequence ID" value="OGH78700.1"/>
    <property type="molecule type" value="Genomic_DNA"/>
</dbReference>
<comment type="caution">
    <text evidence="2">The sequence shown here is derived from an EMBL/GenBank/DDBJ whole genome shotgun (WGS) entry which is preliminary data.</text>
</comment>
<reference evidence="2 3" key="1">
    <citation type="journal article" date="2016" name="Nat. Commun.">
        <title>Thousands of microbial genomes shed light on interconnected biogeochemical processes in an aquifer system.</title>
        <authorList>
            <person name="Anantharaman K."/>
            <person name="Brown C.T."/>
            <person name="Hug L.A."/>
            <person name="Sharon I."/>
            <person name="Castelle C.J."/>
            <person name="Probst A.J."/>
            <person name="Thomas B.C."/>
            <person name="Singh A."/>
            <person name="Wilkins M.J."/>
            <person name="Karaoz U."/>
            <person name="Brodie E.L."/>
            <person name="Williams K.H."/>
            <person name="Hubbard S.S."/>
            <person name="Banfield J.F."/>
        </authorList>
    </citation>
    <scope>NUCLEOTIDE SEQUENCE [LARGE SCALE GENOMIC DNA]</scope>
</reference>
<dbReference type="Pfam" id="PF13196">
    <property type="entry name" value="DUF4012"/>
    <property type="match status" value="1"/>
</dbReference>
<keyword evidence="1" id="KW-0812">Transmembrane</keyword>
<organism evidence="2 3">
    <name type="scientific">Candidatus Magasanikbacteria bacterium RIFCSPLOWO2_01_FULL_40_15</name>
    <dbReference type="NCBI Taxonomy" id="1798686"/>
    <lineage>
        <taxon>Bacteria</taxon>
        <taxon>Candidatus Magasanikiibacteriota</taxon>
    </lineage>
</organism>
<feature type="transmembrane region" description="Helical" evidence="1">
    <location>
        <begin position="143"/>
        <end position="162"/>
    </location>
</feature>
<proteinExistence type="predicted"/>
<gene>
    <name evidence="2" type="ORF">A2983_04340</name>
</gene>
<evidence type="ECO:0000313" key="2">
    <source>
        <dbReference type="EMBL" id="OGH78700.1"/>
    </source>
</evidence>
<evidence type="ECO:0008006" key="4">
    <source>
        <dbReference type="Google" id="ProtNLM"/>
    </source>
</evidence>
<keyword evidence="1" id="KW-1133">Transmembrane helix</keyword>
<dbReference type="Proteomes" id="UP000177040">
    <property type="component" value="Unassembled WGS sequence"/>
</dbReference>
<dbReference type="InterPro" id="IPR025101">
    <property type="entry name" value="DUF4012"/>
</dbReference>
<accession>A0A1F6N4V4</accession>
<keyword evidence="1" id="KW-0472">Membrane</keyword>
<name>A0A1F6N4V4_9BACT</name>
<sequence length="788" mass="87746">MNYKKNTSSLKNKTAINRPCSVCQKIGHIKTDCPVAEARAIRATHVPVHFSRKPRQSAHVVTLSQKKSINSPLNFPIFSEITPEQPKRVVIDFASLVKKANRNEAEPNQDIDSESSDIVSKKSFLKRIAASYIEFCARLELRFFVWTAFALVVLLLVPYPAFSYYQKLRHDSNYLVSESVNAFLSLQSSTAAALATNLPQAQLDLNVALNSFGNVEAMIEKEHRALIYIASILPVVGEKVVSRQHILAAGHMVALGNTYLVKGIGEAAASSSKADFLERMNILKIHIRGAVPQYQNALMELAQVKSQTLPVEYQNSFADFKVLFAGLIGDLQKMTSVITGLETVLGSDSPRRYLLVFQNHHELRPTGGFIGSMAILDVQRGKIMNLEVPPGGSYDLQGQLDTFVKPPLPLQIANPRWEFQDANWFPDFPASAQKIAWFYKHSRDSTVDGVIAVNASVLERILKVIGPLQNDHYQLQLTAADALEKLQTEVETGEDKALNRPKAIIGDVFHQLINNAGVINSGQIISLVSELGTALTQKEIQIYTVDSAAQKKFSELGWTGEITATLPTQDYLMVVNTNLGGAKSDARITDEIEHQAVVQPDRSIVDTVIIRRKHSGNPSDALYGRPNNSYVRVYVPEGAEIINASGFVYPEEESFKVPEKWYTDDEDLKTHETERGFHVGSGTRITNEFNKTVFGNWITTKAGEDTEVWFTYKLPFFVTAPPSRYSLLVQKQSGTNSNFSTQIIYPDGWSPIWRNRDDAEIGTNGLRWADTLTTDELFGVVMSQNSIY</sequence>
<evidence type="ECO:0000313" key="3">
    <source>
        <dbReference type="Proteomes" id="UP000177040"/>
    </source>
</evidence>
<evidence type="ECO:0000256" key="1">
    <source>
        <dbReference type="SAM" id="Phobius"/>
    </source>
</evidence>